<reference evidence="4" key="1">
    <citation type="submission" date="2019-11" db="EMBL/GenBank/DDBJ databases">
        <title>The complete genome sequence of Saccharopolyspora sp. E2A.</title>
        <authorList>
            <person name="Zhang G."/>
        </authorList>
    </citation>
    <scope>NUCLEOTIDE SEQUENCE [LARGE SCALE GENOMIC DNA]</scope>
    <source>
        <strain evidence="4">E2A</strain>
    </source>
</reference>
<evidence type="ECO:0000313" key="4">
    <source>
        <dbReference type="Proteomes" id="UP000371041"/>
    </source>
</evidence>
<dbReference type="Pfam" id="PF10745">
    <property type="entry name" value="DUF2530"/>
    <property type="match status" value="1"/>
</dbReference>
<dbReference type="RefSeq" id="WP_154075190.1">
    <property type="nucleotide sequence ID" value="NZ_CP045929.1"/>
</dbReference>
<feature type="region of interest" description="Disordered" evidence="1">
    <location>
        <begin position="1"/>
        <end position="25"/>
    </location>
</feature>
<feature type="transmembrane region" description="Helical" evidence="2">
    <location>
        <begin position="56"/>
        <end position="75"/>
    </location>
</feature>
<feature type="transmembrane region" description="Helical" evidence="2">
    <location>
        <begin position="31"/>
        <end position="50"/>
    </location>
</feature>
<dbReference type="EMBL" id="CP045929">
    <property type="protein sequence ID" value="QGK68581.1"/>
    <property type="molecule type" value="Genomic_DNA"/>
</dbReference>
<dbReference type="AlphaFoldDB" id="A0A5Q3Q205"/>
<keyword evidence="2" id="KW-0812">Transmembrane</keyword>
<dbReference type="InterPro" id="IPR019681">
    <property type="entry name" value="DUF2530"/>
</dbReference>
<proteinExistence type="predicted"/>
<keyword evidence="4" id="KW-1185">Reference proteome</keyword>
<evidence type="ECO:0000256" key="1">
    <source>
        <dbReference type="SAM" id="MobiDB-lite"/>
    </source>
</evidence>
<dbReference type="KEGG" id="sace:GIY23_02550"/>
<sequence>MADEHDSTPAAAEHSRPVPGLPSPLVEPTPVVLAATLVWMAAFVFFALTVGPGIEFWTSLTGVVLGFVGYAVFWWQRSASRRGSRGAWKGLSGLD</sequence>
<protein>
    <submittedName>
        <fullName evidence="3">DUF2530 domain-containing protein</fullName>
    </submittedName>
</protein>
<gene>
    <name evidence="3" type="ORF">GIY23_02550</name>
</gene>
<keyword evidence="2" id="KW-0472">Membrane</keyword>
<organism evidence="3 4">
    <name type="scientific">Allosaccharopolyspora coralli</name>
    <dbReference type="NCBI Taxonomy" id="2665642"/>
    <lineage>
        <taxon>Bacteria</taxon>
        <taxon>Bacillati</taxon>
        <taxon>Actinomycetota</taxon>
        <taxon>Actinomycetes</taxon>
        <taxon>Pseudonocardiales</taxon>
        <taxon>Pseudonocardiaceae</taxon>
        <taxon>Allosaccharopolyspora</taxon>
    </lineage>
</organism>
<accession>A0A5Q3Q205</accession>
<name>A0A5Q3Q205_9PSEU</name>
<evidence type="ECO:0000256" key="2">
    <source>
        <dbReference type="SAM" id="Phobius"/>
    </source>
</evidence>
<evidence type="ECO:0000313" key="3">
    <source>
        <dbReference type="EMBL" id="QGK68581.1"/>
    </source>
</evidence>
<keyword evidence="2" id="KW-1133">Transmembrane helix</keyword>
<dbReference type="Proteomes" id="UP000371041">
    <property type="component" value="Chromosome"/>
</dbReference>